<evidence type="ECO:0000313" key="3">
    <source>
        <dbReference type="EMBL" id="KAJ4974670.1"/>
    </source>
</evidence>
<evidence type="ECO:0000256" key="2">
    <source>
        <dbReference type="SAM" id="Phobius"/>
    </source>
</evidence>
<feature type="compositionally biased region" description="Polar residues" evidence="1">
    <location>
        <begin position="183"/>
        <end position="199"/>
    </location>
</feature>
<organism evidence="3 4">
    <name type="scientific">Protea cynaroides</name>
    <dbReference type="NCBI Taxonomy" id="273540"/>
    <lineage>
        <taxon>Eukaryota</taxon>
        <taxon>Viridiplantae</taxon>
        <taxon>Streptophyta</taxon>
        <taxon>Embryophyta</taxon>
        <taxon>Tracheophyta</taxon>
        <taxon>Spermatophyta</taxon>
        <taxon>Magnoliopsida</taxon>
        <taxon>Proteales</taxon>
        <taxon>Proteaceae</taxon>
        <taxon>Protea</taxon>
    </lineage>
</organism>
<dbReference type="EMBL" id="JAMYWD010000004">
    <property type="protein sequence ID" value="KAJ4974670.1"/>
    <property type="molecule type" value="Genomic_DNA"/>
</dbReference>
<feature type="transmembrane region" description="Helical" evidence="2">
    <location>
        <begin position="211"/>
        <end position="237"/>
    </location>
</feature>
<feature type="region of interest" description="Disordered" evidence="1">
    <location>
        <begin position="21"/>
        <end position="41"/>
    </location>
</feature>
<keyword evidence="4" id="KW-1185">Reference proteome</keyword>
<dbReference type="Proteomes" id="UP001141806">
    <property type="component" value="Unassembled WGS sequence"/>
</dbReference>
<feature type="region of interest" description="Disordered" evidence="1">
    <location>
        <begin position="59"/>
        <end position="78"/>
    </location>
</feature>
<comment type="caution">
    <text evidence="3">The sequence shown here is derived from an EMBL/GenBank/DDBJ whole genome shotgun (WGS) entry which is preliminary data.</text>
</comment>
<feature type="compositionally biased region" description="Basic and acidic residues" evidence="1">
    <location>
        <begin position="69"/>
        <end position="78"/>
    </location>
</feature>
<name>A0A9Q0QWV0_9MAGN</name>
<feature type="region of interest" description="Disordered" evidence="1">
    <location>
        <begin position="142"/>
        <end position="199"/>
    </location>
</feature>
<keyword evidence="2" id="KW-1133">Transmembrane helix</keyword>
<keyword evidence="2" id="KW-0472">Membrane</keyword>
<dbReference type="InterPro" id="IPR040411">
    <property type="entry name" value="At5g23160-like"/>
</dbReference>
<sequence length="289" mass="31544">METVKTDEEVIIPQDLAKPVKGGVSKFNEKNPSESFKSSSRKKKMNWFSWSRIRIKKSTTKTVPVDSSGIKEPKHKDSDVIVDRKPGIAEIKSAKTIALGQSDNQKPKKANKHGRAHNIILQSRAQLDSSCDTCCKPVSLENEPESSASQTGSPAHKCTCTDQAQPSNQSVPSNSRKPARLAGSSQPHAKQPASQNNAGTGKFSPMAGLSVVMVTLVLLLIFGRLCAILCTSVWFYAAPRLMAVKSDDSATSRSASDLPDLSSEEYKKRVVLEGLLERKHRLGNLHRSH</sequence>
<evidence type="ECO:0000313" key="4">
    <source>
        <dbReference type="Proteomes" id="UP001141806"/>
    </source>
</evidence>
<evidence type="ECO:0000256" key="1">
    <source>
        <dbReference type="SAM" id="MobiDB-lite"/>
    </source>
</evidence>
<dbReference type="OrthoDB" id="1886721at2759"/>
<reference evidence="3" key="1">
    <citation type="journal article" date="2023" name="Plant J.">
        <title>The genome of the king protea, Protea cynaroides.</title>
        <authorList>
            <person name="Chang J."/>
            <person name="Duong T.A."/>
            <person name="Schoeman C."/>
            <person name="Ma X."/>
            <person name="Roodt D."/>
            <person name="Barker N."/>
            <person name="Li Z."/>
            <person name="Van de Peer Y."/>
            <person name="Mizrachi E."/>
        </authorList>
    </citation>
    <scope>NUCLEOTIDE SEQUENCE</scope>
    <source>
        <tissue evidence="3">Young leaves</tissue>
    </source>
</reference>
<feature type="compositionally biased region" description="Polar residues" evidence="1">
    <location>
        <begin position="160"/>
        <end position="176"/>
    </location>
</feature>
<accession>A0A9Q0QWV0</accession>
<gene>
    <name evidence="3" type="ORF">NE237_007844</name>
</gene>
<keyword evidence="2" id="KW-0812">Transmembrane</keyword>
<dbReference type="PANTHER" id="PTHR34379">
    <property type="entry name" value="OS07G0553800 PROTEIN"/>
    <property type="match status" value="1"/>
</dbReference>
<dbReference type="AlphaFoldDB" id="A0A9Q0QWV0"/>
<protein>
    <submittedName>
        <fullName evidence="3">Uncharacterized protein</fullName>
    </submittedName>
</protein>
<dbReference type="PANTHER" id="PTHR34379:SF3">
    <property type="entry name" value="PROTEIN, PUTATIVE-RELATED"/>
    <property type="match status" value="1"/>
</dbReference>
<proteinExistence type="predicted"/>